<protein>
    <submittedName>
        <fullName evidence="5">Sigma-70 family RNA polymerase sigma factor</fullName>
    </submittedName>
</protein>
<gene>
    <name evidence="5" type="ORF">H9Q76_12640</name>
</gene>
<keyword evidence="4" id="KW-0804">Transcription</keyword>
<evidence type="ECO:0000313" key="6">
    <source>
        <dbReference type="Proteomes" id="UP000515819"/>
    </source>
</evidence>
<keyword evidence="2" id="KW-0731">Sigma factor</keyword>
<dbReference type="InterPro" id="IPR039425">
    <property type="entry name" value="RNA_pol_sigma-70-like"/>
</dbReference>
<dbReference type="AlphaFoldDB" id="A0A7G9FLV8"/>
<organism evidence="5 6">
    <name type="scientific">Wujia chipingensis</name>
    <dbReference type="NCBI Taxonomy" id="2763670"/>
    <lineage>
        <taxon>Bacteria</taxon>
        <taxon>Bacillati</taxon>
        <taxon>Bacillota</taxon>
        <taxon>Clostridia</taxon>
        <taxon>Lachnospirales</taxon>
        <taxon>Lachnospiraceae</taxon>
        <taxon>Wujia</taxon>
    </lineage>
</organism>
<reference evidence="5 6" key="1">
    <citation type="submission" date="2020-08" db="EMBL/GenBank/DDBJ databases">
        <authorList>
            <person name="Liu C."/>
            <person name="Sun Q."/>
        </authorList>
    </citation>
    <scope>NUCLEOTIDE SEQUENCE [LARGE SCALE GENOMIC DNA]</scope>
    <source>
        <strain evidence="5 6">NSJ-4</strain>
    </source>
</reference>
<proteinExistence type="predicted"/>
<evidence type="ECO:0000256" key="3">
    <source>
        <dbReference type="ARBA" id="ARBA00023125"/>
    </source>
</evidence>
<keyword evidence="6" id="KW-1185">Reference proteome</keyword>
<evidence type="ECO:0000256" key="4">
    <source>
        <dbReference type="ARBA" id="ARBA00023163"/>
    </source>
</evidence>
<dbReference type="GO" id="GO:0016987">
    <property type="term" value="F:sigma factor activity"/>
    <property type="evidence" value="ECO:0007669"/>
    <property type="project" value="UniProtKB-KW"/>
</dbReference>
<dbReference type="SUPFAM" id="SSF88659">
    <property type="entry name" value="Sigma3 and sigma4 domains of RNA polymerase sigma factors"/>
    <property type="match status" value="1"/>
</dbReference>
<dbReference type="PANTHER" id="PTHR43133">
    <property type="entry name" value="RNA POLYMERASE ECF-TYPE SIGMA FACTO"/>
    <property type="match status" value="1"/>
</dbReference>
<name>A0A7G9FLV8_9FIRM</name>
<evidence type="ECO:0000256" key="2">
    <source>
        <dbReference type="ARBA" id="ARBA00023082"/>
    </source>
</evidence>
<evidence type="ECO:0000313" key="5">
    <source>
        <dbReference type="EMBL" id="QNL99539.1"/>
    </source>
</evidence>
<dbReference type="EMBL" id="CP060632">
    <property type="protein sequence ID" value="QNL99539.1"/>
    <property type="molecule type" value="Genomic_DNA"/>
</dbReference>
<dbReference type="RefSeq" id="WP_249321256.1">
    <property type="nucleotide sequence ID" value="NZ_CP060632.1"/>
</dbReference>
<dbReference type="KEGG" id="wcp:H9Q76_12640"/>
<evidence type="ECO:0000256" key="1">
    <source>
        <dbReference type="ARBA" id="ARBA00023015"/>
    </source>
</evidence>
<keyword evidence="1" id="KW-0805">Transcription regulation</keyword>
<keyword evidence="3" id="KW-0238">DNA-binding</keyword>
<accession>A0A7G9FLV8</accession>
<dbReference type="InterPro" id="IPR013324">
    <property type="entry name" value="RNA_pol_sigma_r3/r4-like"/>
</dbReference>
<dbReference type="Proteomes" id="UP000515819">
    <property type="component" value="Chromosome"/>
</dbReference>
<dbReference type="GO" id="GO:0003677">
    <property type="term" value="F:DNA binding"/>
    <property type="evidence" value="ECO:0007669"/>
    <property type="project" value="UniProtKB-KW"/>
</dbReference>
<dbReference type="PANTHER" id="PTHR43133:SF8">
    <property type="entry name" value="RNA POLYMERASE SIGMA FACTOR HI_1459-RELATED"/>
    <property type="match status" value="1"/>
</dbReference>
<sequence>MNPIITEQLNKFKNGDFGGYESFYNETVSTVYTMLHTVVHDSNVATSLVPQVYDKIYQNVTSLEQTNGFYQWAAELANEEALGYLKENGWTEIHNDSVENTYEQAVDGKFYDYAVEDEALTITEDAVLDTSFVTRVQEIVTTLSPMDRVVFQDYYYFGVSVPEIAVKTGCKDSDIRYTLSQTRTAILQTIALAPVDDSENGNSNIRRYRLAEVPWMWIAYQNFLAYTLGIDTISIAGWLADIFGQIVGSGIAVSGMDAEGTATGAVSNGAFSVGAGVPAGEATGAAAGSVGASGTSGGVAAIFGTIGGKIAIGIVGTAMVAAIGVGVHHVVTENQSTTEKTAVSTMGDASENEIIMNYTSYEAVLADLRQCIEQGTTYVASENFTDKSKNKNAFYVIDDFDGDGTEELIIGQWNAVIGGMDIGDIFTMRDGNVVKIFTCNYGYGDNGQSAVLYNDGIIYENAEKINFENEQALECKYVYNIRWRIAGGTCNFDIAKITYSADGEGRSAYQIIFIHDEKALSMFDNTVETGFSAVQNLVDSAPEIYIKPTVNEDLGDGLNIYKTSWKTLYDDNSYMNTDSGPKPDADGKF</sequence>